<gene>
    <name evidence="1" type="ORF">WMY93_031372</name>
</gene>
<sequence length="143" mass="15038">MRKIYFLCGVGLPRPGPSSQVRFTSSSGVPAILASEKLIISQFSVTPHYATPTTFYGNSSSGPDCDVSPNLDLTSSPGPDCDVSPNLDLTVTCLECSPEPDCDVSRVVHLDLTVTCVRSSPGPDCDKSPDLDLTVTCLQSSPG</sequence>
<organism evidence="1 2">
    <name type="scientific">Mugilogobius chulae</name>
    <name type="common">yellowstripe goby</name>
    <dbReference type="NCBI Taxonomy" id="88201"/>
    <lineage>
        <taxon>Eukaryota</taxon>
        <taxon>Metazoa</taxon>
        <taxon>Chordata</taxon>
        <taxon>Craniata</taxon>
        <taxon>Vertebrata</taxon>
        <taxon>Euteleostomi</taxon>
        <taxon>Actinopterygii</taxon>
        <taxon>Neopterygii</taxon>
        <taxon>Teleostei</taxon>
        <taxon>Neoteleostei</taxon>
        <taxon>Acanthomorphata</taxon>
        <taxon>Gobiaria</taxon>
        <taxon>Gobiiformes</taxon>
        <taxon>Gobioidei</taxon>
        <taxon>Gobiidae</taxon>
        <taxon>Gobionellinae</taxon>
        <taxon>Mugilogobius</taxon>
    </lineage>
</organism>
<reference evidence="2" key="1">
    <citation type="submission" date="2024-04" db="EMBL/GenBank/DDBJ databases">
        <title>Salinicola lusitanus LLJ914,a marine bacterium isolated from the Okinawa Trough.</title>
        <authorList>
            <person name="Li J."/>
        </authorList>
    </citation>
    <scope>NUCLEOTIDE SEQUENCE [LARGE SCALE GENOMIC DNA]</scope>
</reference>
<evidence type="ECO:0000313" key="2">
    <source>
        <dbReference type="Proteomes" id="UP001460270"/>
    </source>
</evidence>
<dbReference type="EMBL" id="JBBPFD010000661">
    <property type="protein sequence ID" value="KAK7877970.1"/>
    <property type="molecule type" value="Genomic_DNA"/>
</dbReference>
<keyword evidence="2" id="KW-1185">Reference proteome</keyword>
<proteinExistence type="predicted"/>
<accession>A0AAW0MEA1</accession>
<dbReference type="AlphaFoldDB" id="A0AAW0MEA1"/>
<dbReference type="Proteomes" id="UP001460270">
    <property type="component" value="Unassembled WGS sequence"/>
</dbReference>
<name>A0AAW0MEA1_9GOBI</name>
<evidence type="ECO:0000313" key="1">
    <source>
        <dbReference type="EMBL" id="KAK7877970.1"/>
    </source>
</evidence>
<protein>
    <submittedName>
        <fullName evidence="1">Uncharacterized protein</fullName>
    </submittedName>
</protein>
<comment type="caution">
    <text evidence="1">The sequence shown here is derived from an EMBL/GenBank/DDBJ whole genome shotgun (WGS) entry which is preliminary data.</text>
</comment>